<evidence type="ECO:0000313" key="9">
    <source>
        <dbReference type="EMBL" id="SKA77166.1"/>
    </source>
</evidence>
<dbReference type="InterPro" id="IPR044862">
    <property type="entry name" value="Pro_4_hyd_alph_FE2OG_OXY"/>
</dbReference>
<dbReference type="InterPro" id="IPR041667">
    <property type="entry name" value="Cupin_8"/>
</dbReference>
<dbReference type="STRING" id="48467.SAMN02745166_00330"/>
<dbReference type="SUPFAM" id="SSF51197">
    <property type="entry name" value="Clavaminate synthase-like"/>
    <property type="match status" value="1"/>
</dbReference>
<dbReference type="SMART" id="SM00702">
    <property type="entry name" value="P4Hc"/>
    <property type="match status" value="1"/>
</dbReference>
<evidence type="ECO:0000256" key="6">
    <source>
        <dbReference type="ARBA" id="ARBA00023004"/>
    </source>
</evidence>
<dbReference type="PROSITE" id="PS51184">
    <property type="entry name" value="JMJC"/>
    <property type="match status" value="1"/>
</dbReference>
<feature type="domain" description="Fe2OG dioxygenase" evidence="8">
    <location>
        <begin position="508"/>
        <end position="617"/>
    </location>
</feature>
<keyword evidence="6" id="KW-0408">Iron</keyword>
<dbReference type="GO" id="GO:0004656">
    <property type="term" value="F:procollagen-proline 4-dioxygenase activity"/>
    <property type="evidence" value="ECO:0007669"/>
    <property type="project" value="TreeGrafter"/>
</dbReference>
<sequence>MNTAAINSFQITPDWIQWIDENLRLSKSHHSIVEAMVEKGCPKTLATGLIQECSQISKRSTLEHNQRFKKTKWILNSLRELQLVNPSPPIAFRTRIDRDEFYDQFYAKNFPVVYRNPASIQPIVEQFSWHRLTSEHGETVVEIQEGRSLNPNFEREHSALSSETKLSEFISRVKAAKDSNDFYMTARNGSVNARLLESVVDTSTLCTELLDGTQAREKVFLWIGPSGTYTPAHHDLTNNLFFQIKGRKEFRLSSSLSLLEVNNDYHCYLSSTLEEIDAARSASGLSKISFTVTLEEGDILFIPLGWWHEVRGLSASISLSATNFRARNDFHSSYQFYGRLDEISLPESVGRNPASNKENEMESWLNWTRENIHRGCDLSDLCQQLLEKGPKLEVERSAPPAQAGKPGYDYVASSRIVPTLLNAGCQRFAQVGDADFQLYIGVDFLSQDLCRSLSEKIKQNSLPSTLTTMEKDLEFRTSSTSHLDILKDPEVIDLDRWIAESLGIPLEYSEPIQGQVYGPGQQFKLHTDYFTPRTPEFVEHASIRGQRTWTFMVYLEAPEEGGSTFFKKLNLAVPCRAGTAVVWNNLKADGSVNPHSLHEGTKVHSGMKVIITKWFRDKNNKAS</sequence>
<dbReference type="AlphaFoldDB" id="A0A1T4WIJ3"/>
<feature type="domain" description="JmjC" evidence="7">
    <location>
        <begin position="191"/>
        <end position="340"/>
    </location>
</feature>
<dbReference type="InterPro" id="IPR045054">
    <property type="entry name" value="P4HA-like"/>
</dbReference>
<dbReference type="Proteomes" id="UP000190774">
    <property type="component" value="Unassembled WGS sequence"/>
</dbReference>
<dbReference type="PROSITE" id="PS51471">
    <property type="entry name" value="FE2OG_OXY"/>
    <property type="match status" value="1"/>
</dbReference>
<evidence type="ECO:0000313" key="10">
    <source>
        <dbReference type="Proteomes" id="UP000190774"/>
    </source>
</evidence>
<dbReference type="Pfam" id="PF13621">
    <property type="entry name" value="Cupin_8"/>
    <property type="match status" value="1"/>
</dbReference>
<dbReference type="EMBL" id="FUYE01000001">
    <property type="protein sequence ID" value="SKA77166.1"/>
    <property type="molecule type" value="Genomic_DNA"/>
</dbReference>
<dbReference type="GO" id="GO:0031418">
    <property type="term" value="F:L-ascorbic acid binding"/>
    <property type="evidence" value="ECO:0007669"/>
    <property type="project" value="UniProtKB-KW"/>
</dbReference>
<dbReference type="PANTHER" id="PTHR10869:SF246">
    <property type="entry name" value="TRANSMEMBRANE PROLYL 4-HYDROXYLASE"/>
    <property type="match status" value="1"/>
</dbReference>
<gene>
    <name evidence="9" type="ORF">SAMN02745166_00330</name>
</gene>
<dbReference type="GO" id="GO:0005506">
    <property type="term" value="F:iron ion binding"/>
    <property type="evidence" value="ECO:0007669"/>
    <property type="project" value="InterPro"/>
</dbReference>
<protein>
    <submittedName>
        <fullName evidence="9">2OG-Fe(II) oxygenase superfamily protein</fullName>
    </submittedName>
</protein>
<reference evidence="10" key="1">
    <citation type="submission" date="2017-02" db="EMBL/GenBank/DDBJ databases">
        <authorList>
            <person name="Varghese N."/>
            <person name="Submissions S."/>
        </authorList>
    </citation>
    <scope>NUCLEOTIDE SEQUENCE [LARGE SCALE GENOMIC DNA]</scope>
    <source>
        <strain evidence="10">ATCC 700200</strain>
    </source>
</reference>
<dbReference type="InterPro" id="IPR003347">
    <property type="entry name" value="JmjC_dom"/>
</dbReference>
<evidence type="ECO:0000256" key="1">
    <source>
        <dbReference type="ARBA" id="ARBA00001961"/>
    </source>
</evidence>
<dbReference type="RefSeq" id="WP_078811555.1">
    <property type="nucleotide sequence ID" value="NZ_FUYE01000001.1"/>
</dbReference>
<comment type="cofactor">
    <cofactor evidence="1">
        <name>L-ascorbate</name>
        <dbReference type="ChEBI" id="CHEBI:38290"/>
    </cofactor>
</comment>
<dbReference type="InterPro" id="IPR006620">
    <property type="entry name" value="Pro_4_hyd_alph"/>
</dbReference>
<organism evidence="9 10">
    <name type="scientific">Prosthecobacter debontii</name>
    <dbReference type="NCBI Taxonomy" id="48467"/>
    <lineage>
        <taxon>Bacteria</taxon>
        <taxon>Pseudomonadati</taxon>
        <taxon>Verrucomicrobiota</taxon>
        <taxon>Verrucomicrobiia</taxon>
        <taxon>Verrucomicrobiales</taxon>
        <taxon>Verrucomicrobiaceae</taxon>
        <taxon>Prosthecobacter</taxon>
    </lineage>
</organism>
<evidence type="ECO:0000256" key="4">
    <source>
        <dbReference type="ARBA" id="ARBA00022964"/>
    </source>
</evidence>
<accession>A0A1T4WIJ3</accession>
<keyword evidence="10" id="KW-1185">Reference proteome</keyword>
<keyword evidence="3" id="KW-0847">Vitamin C</keyword>
<keyword evidence="2" id="KW-0479">Metal-binding</keyword>
<evidence type="ECO:0000259" key="7">
    <source>
        <dbReference type="PROSITE" id="PS51184"/>
    </source>
</evidence>
<keyword evidence="4" id="KW-0223">Dioxygenase</keyword>
<dbReference type="PANTHER" id="PTHR10869">
    <property type="entry name" value="PROLYL 4-HYDROXYLASE ALPHA SUBUNIT"/>
    <property type="match status" value="1"/>
</dbReference>
<dbReference type="Pfam" id="PF13640">
    <property type="entry name" value="2OG-FeII_Oxy_3"/>
    <property type="match status" value="1"/>
</dbReference>
<evidence type="ECO:0000256" key="2">
    <source>
        <dbReference type="ARBA" id="ARBA00022723"/>
    </source>
</evidence>
<evidence type="ECO:0000259" key="8">
    <source>
        <dbReference type="PROSITE" id="PS51471"/>
    </source>
</evidence>
<evidence type="ECO:0000256" key="3">
    <source>
        <dbReference type="ARBA" id="ARBA00022896"/>
    </source>
</evidence>
<evidence type="ECO:0000256" key="5">
    <source>
        <dbReference type="ARBA" id="ARBA00023002"/>
    </source>
</evidence>
<dbReference type="Gene3D" id="2.60.120.650">
    <property type="entry name" value="Cupin"/>
    <property type="match status" value="1"/>
</dbReference>
<dbReference type="SMART" id="SM00558">
    <property type="entry name" value="JmjC"/>
    <property type="match status" value="1"/>
</dbReference>
<keyword evidence="5" id="KW-0560">Oxidoreductase</keyword>
<proteinExistence type="predicted"/>
<name>A0A1T4WIJ3_9BACT</name>
<dbReference type="OrthoDB" id="269774at2"/>
<dbReference type="InterPro" id="IPR005123">
    <property type="entry name" value="Oxoglu/Fe-dep_dioxygenase_dom"/>
</dbReference>
<dbReference type="Gene3D" id="2.60.120.620">
    <property type="entry name" value="q2cbj1_9rhob like domain"/>
    <property type="match status" value="1"/>
</dbReference>